<accession>A0A3B0XIS6</accession>
<reference evidence="1" key="1">
    <citation type="submission" date="2018-06" db="EMBL/GenBank/DDBJ databases">
        <authorList>
            <person name="Zhirakovskaya E."/>
        </authorList>
    </citation>
    <scope>NUCLEOTIDE SEQUENCE</scope>
</reference>
<protein>
    <submittedName>
        <fullName evidence="1">Uncharacterized protein</fullName>
    </submittedName>
</protein>
<dbReference type="AlphaFoldDB" id="A0A3B0XIS6"/>
<sequence>MKIINNLHKIVFLGLIAALFAGCASMQSMSSYARTGDTITVAVGGTEESNVLVDVLKKEDIVITITDSSAASFPVKLKRLFRVYPDYSSRYIYHSGE</sequence>
<proteinExistence type="predicted"/>
<organism evidence="1">
    <name type="scientific">hydrothermal vent metagenome</name>
    <dbReference type="NCBI Taxonomy" id="652676"/>
    <lineage>
        <taxon>unclassified sequences</taxon>
        <taxon>metagenomes</taxon>
        <taxon>ecological metagenomes</taxon>
    </lineage>
</organism>
<dbReference type="PROSITE" id="PS51257">
    <property type="entry name" value="PROKAR_LIPOPROTEIN"/>
    <property type="match status" value="1"/>
</dbReference>
<gene>
    <name evidence="1" type="ORF">MNBD_GAMMA08-1351</name>
</gene>
<evidence type="ECO:0000313" key="1">
    <source>
        <dbReference type="EMBL" id="VAW67481.1"/>
    </source>
</evidence>
<dbReference type="EMBL" id="UOFH01000392">
    <property type="protein sequence ID" value="VAW67481.1"/>
    <property type="molecule type" value="Genomic_DNA"/>
</dbReference>
<name>A0A3B0XIS6_9ZZZZ</name>
<feature type="non-terminal residue" evidence="1">
    <location>
        <position position="97"/>
    </location>
</feature>